<proteinExistence type="inferred from homology"/>
<dbReference type="InParanoid" id="A0A1S3G059"/>
<keyword evidence="1" id="KW-0539">Nucleus</keyword>
<comment type="subcellular location">
    <subcellularLocation>
        <location evidence="1">Nucleus</location>
    </subcellularLocation>
</comment>
<dbReference type="KEGG" id="dord:105993460"/>
<dbReference type="AlphaFoldDB" id="A0A1S3G059"/>
<dbReference type="PANTHER" id="PTHR23430">
    <property type="entry name" value="HISTONE H2A"/>
    <property type="match status" value="1"/>
</dbReference>
<dbReference type="Proteomes" id="UP000081671">
    <property type="component" value="Unplaced"/>
</dbReference>
<keyword evidence="1" id="KW-0158">Chromosome</keyword>
<dbReference type="Pfam" id="PF00808">
    <property type="entry name" value="CBFD_NFYB_HMF"/>
    <property type="match status" value="1"/>
</dbReference>
<evidence type="ECO:0000313" key="4">
    <source>
        <dbReference type="RefSeq" id="XP_012882186.1"/>
    </source>
</evidence>
<protein>
    <recommendedName>
        <fullName evidence="1">Histone H2A</fullName>
    </recommendedName>
</protein>
<dbReference type="RefSeq" id="XP_012882186.1">
    <property type="nucleotide sequence ID" value="XM_013026732.1"/>
</dbReference>
<dbReference type="PRINTS" id="PR00620">
    <property type="entry name" value="HISTONEH2A"/>
</dbReference>
<keyword evidence="1" id="KW-0544">Nucleosome core</keyword>
<keyword evidence="1" id="KW-0238">DNA-binding</keyword>
<dbReference type="InterPro" id="IPR002119">
    <property type="entry name" value="Histone_H2A"/>
</dbReference>
<dbReference type="GeneID" id="105993460"/>
<dbReference type="InterPro" id="IPR009072">
    <property type="entry name" value="Histone-fold"/>
</dbReference>
<gene>
    <name evidence="4" type="primary">LOC105993460</name>
</gene>
<dbReference type="GO" id="GO:0000786">
    <property type="term" value="C:nucleosome"/>
    <property type="evidence" value="ECO:0007669"/>
    <property type="project" value="UniProtKB-KW"/>
</dbReference>
<name>A0A1S3G059_DIPOR</name>
<keyword evidence="3" id="KW-1185">Reference proteome</keyword>
<dbReference type="OrthoDB" id="9421954at2759"/>
<dbReference type="Gene3D" id="1.10.20.10">
    <property type="entry name" value="Histone, subunit A"/>
    <property type="match status" value="1"/>
</dbReference>
<dbReference type="CDD" id="cd00074">
    <property type="entry name" value="HFD_H2A"/>
    <property type="match status" value="1"/>
</dbReference>
<dbReference type="InterPro" id="IPR003958">
    <property type="entry name" value="CBFA_NFYB_domain"/>
</dbReference>
<dbReference type="GO" id="GO:0046982">
    <property type="term" value="F:protein heterodimerization activity"/>
    <property type="evidence" value="ECO:0007669"/>
    <property type="project" value="InterPro"/>
</dbReference>
<evidence type="ECO:0000313" key="3">
    <source>
        <dbReference type="Proteomes" id="UP000081671"/>
    </source>
</evidence>
<dbReference type="GO" id="GO:0003677">
    <property type="term" value="F:DNA binding"/>
    <property type="evidence" value="ECO:0007669"/>
    <property type="project" value="UniProtKB-KW"/>
</dbReference>
<dbReference type="GO" id="GO:0005634">
    <property type="term" value="C:nucleus"/>
    <property type="evidence" value="ECO:0007669"/>
    <property type="project" value="UniProtKB-SubCell"/>
</dbReference>
<dbReference type="SUPFAM" id="SSF47113">
    <property type="entry name" value="Histone-fold"/>
    <property type="match status" value="1"/>
</dbReference>
<comment type="subunit">
    <text evidence="1">The nucleosome is a histone octamer containing two molecules each of H2A, H2B, H3 and H4 assembled in one H3-H4 heterotetramer and two H2A-H2B heterodimers. The octamer wraps approximately 147 bp of DNA.</text>
</comment>
<reference evidence="4" key="1">
    <citation type="submission" date="2025-08" db="UniProtKB">
        <authorList>
            <consortium name="RefSeq"/>
        </authorList>
    </citation>
    <scope>IDENTIFICATION</scope>
    <source>
        <tissue evidence="4">Kidney</tissue>
    </source>
</reference>
<feature type="domain" description="Transcription factor CBF/NF-Y/archaeal histone" evidence="2">
    <location>
        <begin position="28"/>
        <end position="89"/>
    </location>
</feature>
<sequence>MAKKKQSVNALKPKKHPVSRSARAELLFPVSRMDRFLRKGNYARRLTSSTPVFLAGVLEYLVSNILDLAGKEAHNNGKKYIRPEHVKKVIQRKKHLRLFFQDTMQTLNVEMPKLKK</sequence>
<comment type="similarity">
    <text evidence="1">Belongs to the histone H2A family.</text>
</comment>
<dbReference type="GO" id="GO:0030527">
    <property type="term" value="F:structural constituent of chromatin"/>
    <property type="evidence" value="ECO:0007669"/>
    <property type="project" value="InterPro"/>
</dbReference>
<evidence type="ECO:0000259" key="2">
    <source>
        <dbReference type="Pfam" id="PF00808"/>
    </source>
</evidence>
<dbReference type="FunCoup" id="A0A1S3G059">
    <property type="interactions" value="43"/>
</dbReference>
<dbReference type="SMART" id="SM00414">
    <property type="entry name" value="H2A"/>
    <property type="match status" value="1"/>
</dbReference>
<dbReference type="STRING" id="10020.ENSDORP00000017030"/>
<accession>A0A1S3G059</accession>
<evidence type="ECO:0000256" key="1">
    <source>
        <dbReference type="RuleBase" id="RU003767"/>
    </source>
</evidence>
<organism evidence="3 4">
    <name type="scientific">Dipodomys ordii</name>
    <name type="common">Ord's kangaroo rat</name>
    <dbReference type="NCBI Taxonomy" id="10020"/>
    <lineage>
        <taxon>Eukaryota</taxon>
        <taxon>Metazoa</taxon>
        <taxon>Chordata</taxon>
        <taxon>Craniata</taxon>
        <taxon>Vertebrata</taxon>
        <taxon>Euteleostomi</taxon>
        <taxon>Mammalia</taxon>
        <taxon>Eutheria</taxon>
        <taxon>Euarchontoglires</taxon>
        <taxon>Glires</taxon>
        <taxon>Rodentia</taxon>
        <taxon>Castorimorpha</taxon>
        <taxon>Heteromyidae</taxon>
        <taxon>Dipodomyinae</taxon>
        <taxon>Dipodomys</taxon>
    </lineage>
</organism>